<keyword evidence="2" id="KW-1185">Reference proteome</keyword>
<gene>
    <name evidence="1" type="ORF">GCM10023329_40380</name>
</gene>
<evidence type="ECO:0008006" key="3">
    <source>
        <dbReference type="Google" id="ProtNLM"/>
    </source>
</evidence>
<protein>
    <recommendedName>
        <fullName evidence="3">ABM domain-containing protein</fullName>
    </recommendedName>
</protein>
<dbReference type="RefSeq" id="WP_345614816.1">
    <property type="nucleotide sequence ID" value="NZ_BAABJV010000011.1"/>
</dbReference>
<dbReference type="EMBL" id="BAABJV010000011">
    <property type="protein sequence ID" value="GAA4785654.1"/>
    <property type="molecule type" value="Genomic_DNA"/>
</dbReference>
<name>A0ABP9ASK2_9ACTN</name>
<accession>A0ABP9ASK2</accession>
<reference evidence="2" key="1">
    <citation type="journal article" date="2019" name="Int. J. Syst. Evol. Microbiol.">
        <title>The Global Catalogue of Microorganisms (GCM) 10K type strain sequencing project: providing services to taxonomists for standard genome sequencing and annotation.</title>
        <authorList>
            <consortium name="The Broad Institute Genomics Platform"/>
            <consortium name="The Broad Institute Genome Sequencing Center for Infectious Disease"/>
            <person name="Wu L."/>
            <person name="Ma J."/>
        </authorList>
    </citation>
    <scope>NUCLEOTIDE SEQUENCE [LARGE SCALE GENOMIC DNA]</scope>
    <source>
        <strain evidence="2">JCM 18324</strain>
    </source>
</reference>
<dbReference type="Proteomes" id="UP001501147">
    <property type="component" value="Unassembled WGS sequence"/>
</dbReference>
<organism evidence="1 2">
    <name type="scientific">Streptomyces sanyensis</name>
    <dbReference type="NCBI Taxonomy" id="568869"/>
    <lineage>
        <taxon>Bacteria</taxon>
        <taxon>Bacillati</taxon>
        <taxon>Actinomycetota</taxon>
        <taxon>Actinomycetes</taxon>
        <taxon>Kitasatosporales</taxon>
        <taxon>Streptomycetaceae</taxon>
        <taxon>Streptomyces</taxon>
    </lineage>
</organism>
<sequence length="103" mass="11377">MSTTIEYVRFECGDPEELAARREGLVSLLRERYADDFQGALLARCEDGSLVDLLVWASPEAAARAAREMPGDPAAADYFTRVGHVHELRHAEVLHGAEPLLRA</sequence>
<evidence type="ECO:0000313" key="2">
    <source>
        <dbReference type="Proteomes" id="UP001501147"/>
    </source>
</evidence>
<comment type="caution">
    <text evidence="1">The sequence shown here is derived from an EMBL/GenBank/DDBJ whole genome shotgun (WGS) entry which is preliminary data.</text>
</comment>
<proteinExistence type="predicted"/>
<evidence type="ECO:0000313" key="1">
    <source>
        <dbReference type="EMBL" id="GAA4785654.1"/>
    </source>
</evidence>